<accession>A0ABV7YJ71</accession>
<comment type="caution">
    <text evidence="2">The sequence shown here is derived from an EMBL/GenBank/DDBJ whole genome shotgun (WGS) entry which is preliminary data.</text>
</comment>
<sequence length="266" mass="28327">MSSAQARVHAFGKTVGMSAAAAIGESRLMLLDAGLRIVRVLVLLAIWQTLVQPGEVVSGFTLAGLLTYTLIAEIFAQQLLTKSELDSWLWEGVIASRLLYPMTLVGQLVAQLLGSWLFGFVAVSLPILVVAPLVGVDISPDSWQAGLWFVPSLVLSIAIGLALDVILGAMTVALNLSIWLVDTLRGALLALLAGSVLPLAILPWGLGNVFGWLPFASMGSAPLRIYTGTGDPLPLMALQLGWALVLWLLAGYLWRATRERLVGYGG</sequence>
<keyword evidence="3" id="KW-1185">Reference proteome</keyword>
<dbReference type="InterPro" id="IPR010390">
    <property type="entry name" value="ABC-2_transporter-like"/>
</dbReference>
<dbReference type="Pfam" id="PF06182">
    <property type="entry name" value="ABC2_membrane_6"/>
    <property type="match status" value="1"/>
</dbReference>
<name>A0ABV7YJ71_9ACTN</name>
<gene>
    <name evidence="2" type="ORF">ACFOUW_26500</name>
</gene>
<protein>
    <submittedName>
        <fullName evidence="2">ABC-2 family transporter protein</fullName>
    </submittedName>
</protein>
<evidence type="ECO:0000313" key="2">
    <source>
        <dbReference type="EMBL" id="MFC3764414.1"/>
    </source>
</evidence>
<organism evidence="2 3">
    <name type="scientific">Tenggerimyces flavus</name>
    <dbReference type="NCBI Taxonomy" id="1708749"/>
    <lineage>
        <taxon>Bacteria</taxon>
        <taxon>Bacillati</taxon>
        <taxon>Actinomycetota</taxon>
        <taxon>Actinomycetes</taxon>
        <taxon>Propionibacteriales</taxon>
        <taxon>Nocardioidaceae</taxon>
        <taxon>Tenggerimyces</taxon>
    </lineage>
</organism>
<reference evidence="3" key="1">
    <citation type="journal article" date="2019" name="Int. J. Syst. Evol. Microbiol.">
        <title>The Global Catalogue of Microorganisms (GCM) 10K type strain sequencing project: providing services to taxonomists for standard genome sequencing and annotation.</title>
        <authorList>
            <consortium name="The Broad Institute Genomics Platform"/>
            <consortium name="The Broad Institute Genome Sequencing Center for Infectious Disease"/>
            <person name="Wu L."/>
            <person name="Ma J."/>
        </authorList>
    </citation>
    <scope>NUCLEOTIDE SEQUENCE [LARGE SCALE GENOMIC DNA]</scope>
    <source>
        <strain evidence="3">CGMCC 4.7241</strain>
    </source>
</reference>
<keyword evidence="1" id="KW-1133">Transmembrane helix</keyword>
<dbReference type="EMBL" id="JBHRZH010000023">
    <property type="protein sequence ID" value="MFC3764414.1"/>
    <property type="molecule type" value="Genomic_DNA"/>
</dbReference>
<feature type="transmembrane region" description="Helical" evidence="1">
    <location>
        <begin position="233"/>
        <end position="254"/>
    </location>
</feature>
<feature type="transmembrane region" description="Helical" evidence="1">
    <location>
        <begin position="116"/>
        <end position="136"/>
    </location>
</feature>
<evidence type="ECO:0000313" key="3">
    <source>
        <dbReference type="Proteomes" id="UP001595699"/>
    </source>
</evidence>
<keyword evidence="1" id="KW-0472">Membrane</keyword>
<proteinExistence type="predicted"/>
<dbReference type="PANTHER" id="PTHR36832">
    <property type="entry name" value="SLR1174 PROTEIN-RELATED"/>
    <property type="match status" value="1"/>
</dbReference>
<feature type="transmembrane region" description="Helical" evidence="1">
    <location>
        <begin position="148"/>
        <end position="181"/>
    </location>
</feature>
<dbReference type="Proteomes" id="UP001595699">
    <property type="component" value="Unassembled WGS sequence"/>
</dbReference>
<feature type="transmembrane region" description="Helical" evidence="1">
    <location>
        <begin position="187"/>
        <end position="213"/>
    </location>
</feature>
<evidence type="ECO:0000256" key="1">
    <source>
        <dbReference type="SAM" id="Phobius"/>
    </source>
</evidence>
<keyword evidence="1" id="KW-0812">Transmembrane</keyword>
<dbReference type="PANTHER" id="PTHR36832:SF1">
    <property type="entry name" value="SLR1174 PROTEIN"/>
    <property type="match status" value="1"/>
</dbReference>
<dbReference type="RefSeq" id="WP_205115459.1">
    <property type="nucleotide sequence ID" value="NZ_JAFBCM010000001.1"/>
</dbReference>